<accession>A0A0K2V5P4</accession>
<dbReference type="EMBL" id="HACA01028482">
    <property type="protein sequence ID" value="CDW45843.1"/>
    <property type="molecule type" value="Transcribed_RNA"/>
</dbReference>
<organism evidence="2">
    <name type="scientific">Lepeophtheirus salmonis</name>
    <name type="common">Salmon louse</name>
    <name type="synonym">Caligus salmonis</name>
    <dbReference type="NCBI Taxonomy" id="72036"/>
    <lineage>
        <taxon>Eukaryota</taxon>
        <taxon>Metazoa</taxon>
        <taxon>Ecdysozoa</taxon>
        <taxon>Arthropoda</taxon>
        <taxon>Crustacea</taxon>
        <taxon>Multicrustacea</taxon>
        <taxon>Hexanauplia</taxon>
        <taxon>Copepoda</taxon>
        <taxon>Siphonostomatoida</taxon>
        <taxon>Caligidae</taxon>
        <taxon>Lepeophtheirus</taxon>
    </lineage>
</organism>
<protein>
    <submittedName>
        <fullName evidence="2">Uncharacterized protein</fullName>
    </submittedName>
</protein>
<dbReference type="AlphaFoldDB" id="A0A0K2V5P4"/>
<keyword evidence="1" id="KW-0472">Membrane</keyword>
<reference evidence="2" key="1">
    <citation type="submission" date="2014-05" db="EMBL/GenBank/DDBJ databases">
        <authorList>
            <person name="Chronopoulou M."/>
        </authorList>
    </citation>
    <scope>NUCLEOTIDE SEQUENCE</scope>
    <source>
        <tissue evidence="2">Whole organism</tissue>
    </source>
</reference>
<evidence type="ECO:0000313" key="2">
    <source>
        <dbReference type="EMBL" id="CDW45843.1"/>
    </source>
</evidence>
<feature type="transmembrane region" description="Helical" evidence="1">
    <location>
        <begin position="12"/>
        <end position="32"/>
    </location>
</feature>
<keyword evidence="1" id="KW-0812">Transmembrane</keyword>
<proteinExistence type="predicted"/>
<feature type="non-terminal residue" evidence="2">
    <location>
        <position position="73"/>
    </location>
</feature>
<keyword evidence="1" id="KW-1133">Transmembrane helix</keyword>
<name>A0A0K2V5P4_LEPSM</name>
<evidence type="ECO:0000256" key="1">
    <source>
        <dbReference type="SAM" id="Phobius"/>
    </source>
</evidence>
<sequence>MIINIFASGGYPLIPIVFTAVFSFNAVAFTILQTETRLVTLGNSGSKDVQNIKVSKYLHTVIMSMACMPFPMG</sequence>